<dbReference type="EMBL" id="CAUYUJ010016481">
    <property type="protein sequence ID" value="CAK0865735.1"/>
    <property type="molecule type" value="Genomic_DNA"/>
</dbReference>
<reference evidence="1" key="1">
    <citation type="submission" date="2023-10" db="EMBL/GenBank/DDBJ databases">
        <authorList>
            <person name="Chen Y."/>
            <person name="Shah S."/>
            <person name="Dougan E. K."/>
            <person name="Thang M."/>
            <person name="Chan C."/>
        </authorList>
    </citation>
    <scope>NUCLEOTIDE SEQUENCE [LARGE SCALE GENOMIC DNA]</scope>
</reference>
<dbReference type="Proteomes" id="UP001189429">
    <property type="component" value="Unassembled WGS sequence"/>
</dbReference>
<protein>
    <recommendedName>
        <fullName evidence="3">WW domain-containing protein</fullName>
    </recommendedName>
</protein>
<proteinExistence type="predicted"/>
<evidence type="ECO:0000313" key="2">
    <source>
        <dbReference type="Proteomes" id="UP001189429"/>
    </source>
</evidence>
<organism evidence="1 2">
    <name type="scientific">Prorocentrum cordatum</name>
    <dbReference type="NCBI Taxonomy" id="2364126"/>
    <lineage>
        <taxon>Eukaryota</taxon>
        <taxon>Sar</taxon>
        <taxon>Alveolata</taxon>
        <taxon>Dinophyceae</taxon>
        <taxon>Prorocentrales</taxon>
        <taxon>Prorocentraceae</taxon>
        <taxon>Prorocentrum</taxon>
    </lineage>
</organism>
<comment type="caution">
    <text evidence="1">The sequence shown here is derived from an EMBL/GenBank/DDBJ whole genome shotgun (WGS) entry which is preliminary data.</text>
</comment>
<gene>
    <name evidence="1" type="ORF">PCOR1329_LOCUS53177</name>
</gene>
<keyword evidence="2" id="KW-1185">Reference proteome</keyword>
<evidence type="ECO:0008006" key="3">
    <source>
        <dbReference type="Google" id="ProtNLM"/>
    </source>
</evidence>
<name>A0ABN9UZF8_9DINO</name>
<feature type="non-terminal residue" evidence="1">
    <location>
        <position position="205"/>
    </location>
</feature>
<evidence type="ECO:0000313" key="1">
    <source>
        <dbReference type="EMBL" id="CAK0865735.1"/>
    </source>
</evidence>
<accession>A0ABN9UZF8</accession>
<sequence length="205" mass="22670">MRATQGDAGESCVPAPAAPCTPAPAKVDACKETIEVQRLTQQLLESIFETEITEEASLTIADTYPELLWLANCLKRCPLPPCWSSADGGAAGMRYFEIEAAPQEDSERKEGTHPLLGAFSELGRLMLEWRRKPDLVCAVADSMESKREEFLEEAGRSKFVWEGPFNDPATGAQFWHCRATARSTWGDPAMVWRFLAKVAEGFIKA</sequence>